<accession>A0A023AZ53</accession>
<gene>
    <name evidence="2" type="ORF">GNI_155720</name>
</gene>
<dbReference type="GeneID" id="22915394"/>
<dbReference type="OrthoDB" id="9945848at2759"/>
<proteinExistence type="predicted"/>
<name>A0A023AZ53_GRENI</name>
<keyword evidence="3" id="KW-1185">Reference proteome</keyword>
<comment type="caution">
    <text evidence="2">The sequence shown here is derived from an EMBL/GenBank/DDBJ whole genome shotgun (WGS) entry which is preliminary data.</text>
</comment>
<dbReference type="EMBL" id="AFNH02001162">
    <property type="protein sequence ID" value="EZG43930.1"/>
    <property type="molecule type" value="Genomic_DNA"/>
</dbReference>
<evidence type="ECO:0000256" key="1">
    <source>
        <dbReference type="SAM" id="MobiDB-lite"/>
    </source>
</evidence>
<evidence type="ECO:0000313" key="2">
    <source>
        <dbReference type="EMBL" id="EZG43930.1"/>
    </source>
</evidence>
<organism evidence="2 3">
    <name type="scientific">Gregarina niphandrodes</name>
    <name type="common">Septate eugregarine</name>
    <dbReference type="NCBI Taxonomy" id="110365"/>
    <lineage>
        <taxon>Eukaryota</taxon>
        <taxon>Sar</taxon>
        <taxon>Alveolata</taxon>
        <taxon>Apicomplexa</taxon>
        <taxon>Conoidasida</taxon>
        <taxon>Gregarinasina</taxon>
        <taxon>Eugregarinorida</taxon>
        <taxon>Gregarinidae</taxon>
        <taxon>Gregarina</taxon>
    </lineage>
</organism>
<reference evidence="2" key="1">
    <citation type="submission" date="2013-12" db="EMBL/GenBank/DDBJ databases">
        <authorList>
            <person name="Omoto C.K."/>
            <person name="Sibley D."/>
            <person name="Venepally P."/>
            <person name="Hadjithomas M."/>
            <person name="Karamycheva S."/>
            <person name="Brunk B."/>
            <person name="Roos D."/>
            <person name="Caler E."/>
            <person name="Lorenzi H."/>
        </authorList>
    </citation>
    <scope>NUCLEOTIDE SEQUENCE</scope>
</reference>
<dbReference type="VEuPathDB" id="CryptoDB:GNI_155720"/>
<feature type="compositionally biased region" description="Basic and acidic residues" evidence="1">
    <location>
        <begin position="185"/>
        <end position="209"/>
    </location>
</feature>
<feature type="region of interest" description="Disordered" evidence="1">
    <location>
        <begin position="185"/>
        <end position="215"/>
    </location>
</feature>
<dbReference type="Proteomes" id="UP000019763">
    <property type="component" value="Unassembled WGS sequence"/>
</dbReference>
<protein>
    <submittedName>
        <fullName evidence="2">Uncharacterized protein</fullName>
    </submittedName>
</protein>
<dbReference type="AlphaFoldDB" id="A0A023AZ53"/>
<evidence type="ECO:0000313" key="3">
    <source>
        <dbReference type="Proteomes" id="UP000019763"/>
    </source>
</evidence>
<dbReference type="RefSeq" id="XP_011132901.1">
    <property type="nucleotide sequence ID" value="XM_011134599.1"/>
</dbReference>
<sequence length="469" mass="51602">MKMIYDGEMLYRMRSCSSVFEEGFVGIAPGLVLTSYTNREVGYCAGSHLELFWFGGDLSMFDEALTGRLRQEVTSLRITGGWYAASPIGKETSGNENGFCDFYMKDFAPDPFLTTLPNLPVFGRMVSPADGTAGALNLLVNWVTLKDIAINDDLRDGLPVVRVLAIMDTVIPTLSDSSVRQTLRHETPGHETPGHETPGHETPGHETPGHETPTQAQMPMDTLGCLRKHNNCLISPHAPRHTFHMDDGCVVTRPRNETLRALEEKLAAQLCPRKTSEVKENAGLLEALARTGYRYRAINALDEDAPRCPFPDPPTKAQFQQAMNVIRPHFLILTTTSTTNYTDAERARIDELAQLSGLPEDNIVVDPGAITGALYSIVDQMPTILCTEFEPIPTLAPQDDECGYCEERYYKRTYTCVLAGATAGTVLGATGFQLLQSGQVLDAAPELDDQLEPAARPRQLDPDHVLFAN</sequence>